<comment type="similarity">
    <text evidence="8">Belongs to the MobA family.</text>
</comment>
<dbReference type="GO" id="GO:0005525">
    <property type="term" value="F:GTP binding"/>
    <property type="evidence" value="ECO:0007669"/>
    <property type="project" value="UniProtKB-UniRule"/>
</dbReference>
<dbReference type="Pfam" id="PF12804">
    <property type="entry name" value="NTP_transf_3"/>
    <property type="match status" value="1"/>
</dbReference>
<keyword evidence="3 8" id="KW-0479">Metal-binding</keyword>
<comment type="catalytic activity">
    <reaction evidence="8">
        <text>Mo-molybdopterin + GTP + H(+) = Mo-molybdopterin guanine dinucleotide + diphosphate</text>
        <dbReference type="Rhea" id="RHEA:34243"/>
        <dbReference type="ChEBI" id="CHEBI:15378"/>
        <dbReference type="ChEBI" id="CHEBI:33019"/>
        <dbReference type="ChEBI" id="CHEBI:37565"/>
        <dbReference type="ChEBI" id="CHEBI:71302"/>
        <dbReference type="ChEBI" id="CHEBI:71310"/>
        <dbReference type="EC" id="2.7.7.77"/>
    </reaction>
</comment>
<reference evidence="10 11" key="1">
    <citation type="submission" date="2018-06" db="EMBL/GenBank/DDBJ databases">
        <title>OYT1 Genome Sequencing.</title>
        <authorList>
            <person name="Kato S."/>
            <person name="Itoh T."/>
            <person name="Ohkuma M."/>
        </authorList>
    </citation>
    <scope>NUCLEOTIDE SEQUENCE [LARGE SCALE GENOMIC DNA]</scope>
    <source>
        <strain evidence="10 11">OYT1</strain>
    </source>
</reference>
<evidence type="ECO:0000256" key="4">
    <source>
        <dbReference type="ARBA" id="ARBA00022741"/>
    </source>
</evidence>
<organism evidence="10 11">
    <name type="scientific">Ferriphaselus amnicola</name>
    <dbReference type="NCBI Taxonomy" id="1188319"/>
    <lineage>
        <taxon>Bacteria</taxon>
        <taxon>Pseudomonadati</taxon>
        <taxon>Pseudomonadota</taxon>
        <taxon>Betaproteobacteria</taxon>
        <taxon>Nitrosomonadales</taxon>
        <taxon>Gallionellaceae</taxon>
        <taxon>Ferriphaselus</taxon>
    </lineage>
</organism>
<evidence type="ECO:0000256" key="1">
    <source>
        <dbReference type="ARBA" id="ARBA00022490"/>
    </source>
</evidence>
<comment type="caution">
    <text evidence="8">Lacks conserved residue(s) required for the propagation of feature annotation.</text>
</comment>
<gene>
    <name evidence="8" type="primary">mobA</name>
    <name evidence="10" type="ORF">OYT1_ch1892</name>
</gene>
<dbReference type="STRING" id="1188319.OYT1_00884"/>
<keyword evidence="6 8" id="KW-0342">GTP-binding</keyword>
<keyword evidence="5 8" id="KW-0460">Magnesium</keyword>
<dbReference type="GO" id="GO:0005737">
    <property type="term" value="C:cytoplasm"/>
    <property type="evidence" value="ECO:0007669"/>
    <property type="project" value="UniProtKB-SubCell"/>
</dbReference>
<comment type="subunit">
    <text evidence="8">Monomer.</text>
</comment>
<keyword evidence="10" id="KW-0548">Nucleotidyltransferase</keyword>
<dbReference type="PANTHER" id="PTHR19136">
    <property type="entry name" value="MOLYBDENUM COFACTOR GUANYLYLTRANSFERASE"/>
    <property type="match status" value="1"/>
</dbReference>
<dbReference type="InterPro" id="IPR013482">
    <property type="entry name" value="Molybde_CF_guanTrfase"/>
</dbReference>
<feature type="binding site" evidence="8">
    <location>
        <position position="95"/>
    </location>
    <ligand>
        <name>GTP</name>
        <dbReference type="ChEBI" id="CHEBI:37565"/>
    </ligand>
</feature>
<feature type="binding site" evidence="8">
    <location>
        <begin position="11"/>
        <end position="13"/>
    </location>
    <ligand>
        <name>GTP</name>
        <dbReference type="ChEBI" id="CHEBI:37565"/>
    </ligand>
</feature>
<evidence type="ECO:0000313" key="11">
    <source>
        <dbReference type="Proteomes" id="UP000033070"/>
    </source>
</evidence>
<keyword evidence="7 8" id="KW-0501">Molybdenum cofactor biosynthesis</keyword>
<dbReference type="InterPro" id="IPR029044">
    <property type="entry name" value="Nucleotide-diphossugar_trans"/>
</dbReference>
<dbReference type="EMBL" id="AP018738">
    <property type="protein sequence ID" value="BBE51418.1"/>
    <property type="molecule type" value="Genomic_DNA"/>
</dbReference>
<keyword evidence="11" id="KW-1185">Reference proteome</keyword>
<accession>A0A2Z6GD17</accession>
<comment type="domain">
    <text evidence="8">The N-terminal domain determines nucleotide recognition and specific binding, while the C-terminal domain determines the specific binding to the target protein.</text>
</comment>
<proteinExistence type="inferred from homology"/>
<dbReference type="AlphaFoldDB" id="A0A2Z6GD17"/>
<sequence length="192" mass="20415">MSIEDCTALILAGGDSRRMGQDKATLVLDGKSLLERVTGTMQAIFPRVIVSVRQQRVGLELRQVCDEVTASGPLAGLIAGLAQAETPWVFAVACDMPFVSPALVVKLADFRAGHQAVVPMVGGHPQPLAAFYAASALEAMRTSLASGDLSLRGMLGKLDVCFVDEAELRACDPQLRSFFDLDTPQDVAAARQ</sequence>
<evidence type="ECO:0000256" key="5">
    <source>
        <dbReference type="ARBA" id="ARBA00022842"/>
    </source>
</evidence>
<evidence type="ECO:0000313" key="10">
    <source>
        <dbReference type="EMBL" id="BBE51418.1"/>
    </source>
</evidence>
<dbReference type="PANTHER" id="PTHR19136:SF81">
    <property type="entry name" value="MOLYBDENUM COFACTOR GUANYLYLTRANSFERASE"/>
    <property type="match status" value="1"/>
</dbReference>
<dbReference type="EC" id="2.7.7.77" evidence="8"/>
<dbReference type="OrthoDB" id="9788394at2"/>
<protein>
    <recommendedName>
        <fullName evidence="8">Molybdenum cofactor guanylyltransferase</fullName>
        <shortName evidence="8">MoCo guanylyltransferase</shortName>
        <ecNumber evidence="8">2.7.7.77</ecNumber>
    </recommendedName>
    <alternativeName>
        <fullName evidence="8">GTP:molybdopterin guanylyltransferase</fullName>
    </alternativeName>
    <alternativeName>
        <fullName evidence="8">Mo-MPT guanylyltransferase</fullName>
    </alternativeName>
    <alternativeName>
        <fullName evidence="8">Molybdopterin guanylyltransferase</fullName>
    </alternativeName>
    <alternativeName>
        <fullName evidence="8">Molybdopterin-guanine dinucleotide synthase</fullName>
        <shortName evidence="8">MGD synthase</shortName>
    </alternativeName>
</protein>
<evidence type="ECO:0000256" key="2">
    <source>
        <dbReference type="ARBA" id="ARBA00022679"/>
    </source>
</evidence>
<evidence type="ECO:0000259" key="9">
    <source>
        <dbReference type="Pfam" id="PF12804"/>
    </source>
</evidence>
<dbReference type="KEGG" id="fam:OYT1_ch1892"/>
<evidence type="ECO:0000256" key="6">
    <source>
        <dbReference type="ARBA" id="ARBA00023134"/>
    </source>
</evidence>
<dbReference type="GO" id="GO:0046872">
    <property type="term" value="F:metal ion binding"/>
    <property type="evidence" value="ECO:0007669"/>
    <property type="project" value="UniProtKB-KW"/>
</dbReference>
<evidence type="ECO:0000256" key="3">
    <source>
        <dbReference type="ARBA" id="ARBA00022723"/>
    </source>
</evidence>
<comment type="function">
    <text evidence="8">Transfers a GMP moiety from GTP to Mo-molybdopterin (Mo-MPT) cofactor (Moco or molybdenum cofactor) to form Mo-molybdopterin guanine dinucleotide (Mo-MGD) cofactor.</text>
</comment>
<dbReference type="RefSeq" id="WP_062626087.1">
    <property type="nucleotide sequence ID" value="NZ_AP018738.1"/>
</dbReference>
<dbReference type="Gene3D" id="3.90.550.10">
    <property type="entry name" value="Spore Coat Polysaccharide Biosynthesis Protein SpsA, Chain A"/>
    <property type="match status" value="1"/>
</dbReference>
<evidence type="ECO:0000256" key="8">
    <source>
        <dbReference type="HAMAP-Rule" id="MF_00316"/>
    </source>
</evidence>
<dbReference type="CDD" id="cd02503">
    <property type="entry name" value="MobA"/>
    <property type="match status" value="1"/>
</dbReference>
<dbReference type="GO" id="GO:0006777">
    <property type="term" value="P:Mo-molybdopterin cofactor biosynthetic process"/>
    <property type="evidence" value="ECO:0007669"/>
    <property type="project" value="UniProtKB-KW"/>
</dbReference>
<comment type="cofactor">
    <cofactor evidence="8">
        <name>Mg(2+)</name>
        <dbReference type="ChEBI" id="CHEBI:18420"/>
    </cofactor>
</comment>
<dbReference type="InterPro" id="IPR025877">
    <property type="entry name" value="MobA-like_NTP_Trfase"/>
</dbReference>
<keyword evidence="1 8" id="KW-0963">Cytoplasm</keyword>
<feature type="binding site" evidence="8">
    <location>
        <position position="95"/>
    </location>
    <ligand>
        <name>Mg(2+)</name>
        <dbReference type="ChEBI" id="CHEBI:18420"/>
    </ligand>
</feature>
<feature type="domain" description="MobA-like NTP transferase" evidence="9">
    <location>
        <begin position="8"/>
        <end position="157"/>
    </location>
</feature>
<dbReference type="SUPFAM" id="SSF53448">
    <property type="entry name" value="Nucleotide-diphospho-sugar transferases"/>
    <property type="match status" value="1"/>
</dbReference>
<comment type="subcellular location">
    <subcellularLocation>
        <location evidence="8">Cytoplasm</location>
    </subcellularLocation>
</comment>
<name>A0A2Z6GD17_9PROT</name>
<dbReference type="Proteomes" id="UP000033070">
    <property type="component" value="Chromosome"/>
</dbReference>
<keyword evidence="4 8" id="KW-0547">Nucleotide-binding</keyword>
<dbReference type="HAMAP" id="MF_00316">
    <property type="entry name" value="MobA"/>
    <property type="match status" value="1"/>
</dbReference>
<feature type="binding site" evidence="8">
    <location>
        <position position="23"/>
    </location>
    <ligand>
        <name>GTP</name>
        <dbReference type="ChEBI" id="CHEBI:37565"/>
    </ligand>
</feature>
<dbReference type="GO" id="GO:0061603">
    <property type="term" value="F:molybdenum cofactor guanylyltransferase activity"/>
    <property type="evidence" value="ECO:0007669"/>
    <property type="project" value="UniProtKB-EC"/>
</dbReference>
<keyword evidence="2 8" id="KW-0808">Transferase</keyword>
<evidence type="ECO:0000256" key="7">
    <source>
        <dbReference type="ARBA" id="ARBA00023150"/>
    </source>
</evidence>